<feature type="binding site" evidence="10 14">
    <location>
        <position position="9"/>
    </location>
    <ligand>
        <name>substrate</name>
    </ligand>
</feature>
<comment type="caution">
    <text evidence="15">The sequence shown here is derived from an EMBL/GenBank/DDBJ whole genome shotgun (WGS) entry which is preliminary data.</text>
</comment>
<evidence type="ECO:0000256" key="6">
    <source>
        <dbReference type="ARBA" id="ARBA00009541"/>
    </source>
</evidence>
<feature type="binding site" evidence="10 13">
    <location>
        <position position="34"/>
    </location>
    <ligand>
        <name>a divalent metal cation</name>
        <dbReference type="ChEBI" id="CHEBI:60240"/>
    </ligand>
</feature>
<dbReference type="AlphaFoldDB" id="A0A7X2N3W4"/>
<dbReference type="PIRSF" id="PIRSF001461">
    <property type="entry name" value="RPE"/>
    <property type="match status" value="1"/>
</dbReference>
<feature type="binding site" evidence="14">
    <location>
        <position position="182"/>
    </location>
    <ligand>
        <name>substrate</name>
    </ligand>
</feature>
<dbReference type="GO" id="GO:0019323">
    <property type="term" value="P:pentose catabolic process"/>
    <property type="evidence" value="ECO:0007669"/>
    <property type="project" value="UniProtKB-UniRule"/>
</dbReference>
<feature type="active site" description="Proton acceptor" evidence="10 12">
    <location>
        <position position="36"/>
    </location>
</feature>
<dbReference type="PROSITE" id="PS01085">
    <property type="entry name" value="RIBUL_P_3_EPIMER_1"/>
    <property type="match status" value="1"/>
</dbReference>
<dbReference type="NCBIfam" id="TIGR01163">
    <property type="entry name" value="rpe"/>
    <property type="match status" value="1"/>
</dbReference>
<name>A0A7X2N3W4_9FIRM</name>
<evidence type="ECO:0000256" key="10">
    <source>
        <dbReference type="HAMAP-Rule" id="MF_02227"/>
    </source>
</evidence>
<dbReference type="EMBL" id="VUMM01000017">
    <property type="protein sequence ID" value="MSS02007.1"/>
    <property type="molecule type" value="Genomic_DNA"/>
</dbReference>
<organism evidence="15 16">
    <name type="scientific">Floccifex porci</name>
    <dbReference type="NCBI Taxonomy" id="2606629"/>
    <lineage>
        <taxon>Bacteria</taxon>
        <taxon>Bacillati</taxon>
        <taxon>Bacillota</taxon>
        <taxon>Erysipelotrichia</taxon>
        <taxon>Erysipelotrichales</taxon>
        <taxon>Erysipelotrichaceae</taxon>
        <taxon>Floccifex</taxon>
    </lineage>
</organism>
<evidence type="ECO:0000256" key="14">
    <source>
        <dbReference type="PIRSR" id="PIRSR001461-3"/>
    </source>
</evidence>
<evidence type="ECO:0000256" key="5">
    <source>
        <dbReference type="ARBA" id="ARBA00001954"/>
    </source>
</evidence>
<keyword evidence="13" id="KW-0464">Manganese</keyword>
<feature type="binding site" evidence="10 14">
    <location>
        <begin position="202"/>
        <end position="203"/>
    </location>
    <ligand>
        <name>substrate</name>
    </ligand>
</feature>
<dbReference type="EC" id="5.1.3.1" evidence="7 10"/>
<evidence type="ECO:0000256" key="2">
    <source>
        <dbReference type="ARBA" id="ARBA00001936"/>
    </source>
</evidence>
<sequence>MNECIIAPSVLSMDFSKMQKQTQILNQSQAKWLHFDVMDGHFVPNITFGASILKGFKESSSLYLDVHLMISDPVKYLSDFKKAGANQITVHVESFSNDIKKIEEAIRLIHELGCDAGITCRPNTQIESFECLLDCIETFLVMSVEPGFGGQTFMENQLEKVRWLKQKREEKGLSYRIEIDGGINSETAKKSKEAGCDTLVAGSYIFKNDIEETIRELLK</sequence>
<dbReference type="Pfam" id="PF00834">
    <property type="entry name" value="Ribul_P_3_epim"/>
    <property type="match status" value="1"/>
</dbReference>
<feature type="active site" description="Proton donor" evidence="10 12">
    <location>
        <position position="180"/>
    </location>
</feature>
<dbReference type="CDD" id="cd00429">
    <property type="entry name" value="RPE"/>
    <property type="match status" value="1"/>
</dbReference>
<dbReference type="InterPro" id="IPR026019">
    <property type="entry name" value="Ribul_P_3_epim"/>
</dbReference>
<keyword evidence="13" id="KW-0170">Cobalt</keyword>
<accession>A0A7X2N3W4</accession>
<evidence type="ECO:0000313" key="16">
    <source>
        <dbReference type="Proteomes" id="UP000470082"/>
    </source>
</evidence>
<dbReference type="PANTHER" id="PTHR11749">
    <property type="entry name" value="RIBULOSE-5-PHOSPHATE-3-EPIMERASE"/>
    <property type="match status" value="1"/>
</dbReference>
<feature type="binding site" evidence="10 13">
    <location>
        <position position="36"/>
    </location>
    <ligand>
        <name>a divalent metal cation</name>
        <dbReference type="ChEBI" id="CHEBI:60240"/>
    </ligand>
</feature>
<dbReference type="InterPro" id="IPR000056">
    <property type="entry name" value="Ribul_P_3_epim-like"/>
</dbReference>
<dbReference type="RefSeq" id="WP_154460806.1">
    <property type="nucleotide sequence ID" value="NZ_VUMM01000017.1"/>
</dbReference>
<dbReference type="Proteomes" id="UP000470082">
    <property type="component" value="Unassembled WGS sequence"/>
</dbReference>
<reference evidence="15 16" key="1">
    <citation type="submission" date="2019-08" db="EMBL/GenBank/DDBJ databases">
        <title>In-depth cultivation of the pig gut microbiome towards novel bacterial diversity and tailored functional studies.</title>
        <authorList>
            <person name="Wylensek D."/>
            <person name="Hitch T.C.A."/>
            <person name="Clavel T."/>
        </authorList>
    </citation>
    <scope>NUCLEOTIDE SEQUENCE [LARGE SCALE GENOMIC DNA]</scope>
    <source>
        <strain evidence="15 16">LKV-178-WT-2G</strain>
    </source>
</reference>
<dbReference type="GO" id="GO:0005737">
    <property type="term" value="C:cytoplasm"/>
    <property type="evidence" value="ECO:0007669"/>
    <property type="project" value="UniProtKB-ARBA"/>
</dbReference>
<evidence type="ECO:0000313" key="15">
    <source>
        <dbReference type="EMBL" id="MSS02007.1"/>
    </source>
</evidence>
<evidence type="ECO:0000256" key="13">
    <source>
        <dbReference type="PIRSR" id="PIRSR001461-2"/>
    </source>
</evidence>
<feature type="binding site" evidence="10 14">
    <location>
        <position position="67"/>
    </location>
    <ligand>
        <name>substrate</name>
    </ligand>
</feature>
<evidence type="ECO:0000256" key="7">
    <source>
        <dbReference type="ARBA" id="ARBA00013188"/>
    </source>
</evidence>
<feature type="binding site" evidence="10">
    <location>
        <begin position="180"/>
        <end position="182"/>
    </location>
    <ligand>
        <name>substrate</name>
    </ligand>
</feature>
<evidence type="ECO:0000256" key="8">
    <source>
        <dbReference type="ARBA" id="ARBA00022723"/>
    </source>
</evidence>
<comment type="cofactor">
    <cofactor evidence="10 13">
        <name>a divalent metal cation</name>
        <dbReference type="ChEBI" id="CHEBI:60240"/>
    </cofactor>
    <text evidence="10 13">Binds 1 divalent metal cation per subunit.</text>
</comment>
<comment type="cofactor">
    <cofactor evidence="3">
        <name>Co(2+)</name>
        <dbReference type="ChEBI" id="CHEBI:48828"/>
    </cofactor>
</comment>
<comment type="function">
    <text evidence="10">Catalyzes the reversible epimerization of D-ribulose 5-phosphate to D-xylulose 5-phosphate.</text>
</comment>
<evidence type="ECO:0000256" key="3">
    <source>
        <dbReference type="ARBA" id="ARBA00001941"/>
    </source>
</evidence>
<evidence type="ECO:0000256" key="1">
    <source>
        <dbReference type="ARBA" id="ARBA00001782"/>
    </source>
</evidence>
<gene>
    <name evidence="10 15" type="primary">rpe</name>
    <name evidence="15" type="ORF">FYJ50_07885</name>
</gene>
<comment type="cofactor">
    <cofactor evidence="5">
        <name>Fe(2+)</name>
        <dbReference type="ChEBI" id="CHEBI:29033"/>
    </cofactor>
</comment>
<evidence type="ECO:0000256" key="4">
    <source>
        <dbReference type="ARBA" id="ARBA00001947"/>
    </source>
</evidence>
<dbReference type="InterPro" id="IPR011060">
    <property type="entry name" value="RibuloseP-bd_barrel"/>
</dbReference>
<comment type="cofactor">
    <cofactor evidence="2">
        <name>Mn(2+)</name>
        <dbReference type="ChEBI" id="CHEBI:29035"/>
    </cofactor>
</comment>
<dbReference type="InterPro" id="IPR013785">
    <property type="entry name" value="Aldolase_TIM"/>
</dbReference>
<keyword evidence="16" id="KW-1185">Reference proteome</keyword>
<evidence type="ECO:0000256" key="11">
    <source>
        <dbReference type="PIRNR" id="PIRNR001461"/>
    </source>
</evidence>
<keyword evidence="9 10" id="KW-0413">Isomerase</keyword>
<keyword evidence="13" id="KW-0862">Zinc</keyword>
<dbReference type="HAMAP" id="MF_02227">
    <property type="entry name" value="RPE"/>
    <property type="match status" value="1"/>
</dbReference>
<dbReference type="NCBIfam" id="NF004076">
    <property type="entry name" value="PRK05581.1-4"/>
    <property type="match status" value="1"/>
</dbReference>
<dbReference type="Gene3D" id="3.20.20.70">
    <property type="entry name" value="Aldolase class I"/>
    <property type="match status" value="1"/>
</dbReference>
<protein>
    <recommendedName>
        <fullName evidence="7 10">Ribulose-phosphate 3-epimerase</fullName>
        <ecNumber evidence="7 10">5.1.3.1</ecNumber>
    </recommendedName>
</protein>
<keyword evidence="8 10" id="KW-0479">Metal-binding</keyword>
<comment type="pathway">
    <text evidence="10">Carbohydrate degradation.</text>
</comment>
<feature type="binding site" evidence="10 13">
    <location>
        <position position="180"/>
    </location>
    <ligand>
        <name>a divalent metal cation</name>
        <dbReference type="ChEBI" id="CHEBI:60240"/>
    </ligand>
</feature>
<evidence type="ECO:0000256" key="12">
    <source>
        <dbReference type="PIRSR" id="PIRSR001461-1"/>
    </source>
</evidence>
<comment type="catalytic activity">
    <reaction evidence="1 10 11">
        <text>D-ribulose 5-phosphate = D-xylulose 5-phosphate</text>
        <dbReference type="Rhea" id="RHEA:13677"/>
        <dbReference type="ChEBI" id="CHEBI:57737"/>
        <dbReference type="ChEBI" id="CHEBI:58121"/>
        <dbReference type="EC" id="5.1.3.1"/>
    </reaction>
</comment>
<dbReference type="SUPFAM" id="SSF51366">
    <property type="entry name" value="Ribulose-phoshate binding barrel"/>
    <property type="match status" value="1"/>
</dbReference>
<evidence type="ECO:0000256" key="9">
    <source>
        <dbReference type="ARBA" id="ARBA00023235"/>
    </source>
</evidence>
<keyword evidence="10 11" id="KW-0119">Carbohydrate metabolism</keyword>
<dbReference type="GO" id="GO:0006098">
    <property type="term" value="P:pentose-phosphate shunt"/>
    <property type="evidence" value="ECO:0007669"/>
    <property type="project" value="UniProtKB-UniRule"/>
</dbReference>
<feature type="binding site" evidence="10 13">
    <location>
        <position position="67"/>
    </location>
    <ligand>
        <name>a divalent metal cation</name>
        <dbReference type="ChEBI" id="CHEBI:60240"/>
    </ligand>
</feature>
<comment type="similarity">
    <text evidence="6 10 11">Belongs to the ribulose-phosphate 3-epimerase family.</text>
</comment>
<dbReference type="FunFam" id="3.20.20.70:FF:000004">
    <property type="entry name" value="Ribulose-phosphate 3-epimerase"/>
    <property type="match status" value="1"/>
</dbReference>
<dbReference type="GO" id="GO:0046872">
    <property type="term" value="F:metal ion binding"/>
    <property type="evidence" value="ECO:0007669"/>
    <property type="project" value="UniProtKB-UniRule"/>
</dbReference>
<dbReference type="GO" id="GO:0004750">
    <property type="term" value="F:D-ribulose-phosphate 3-epimerase activity"/>
    <property type="evidence" value="ECO:0007669"/>
    <property type="project" value="UniProtKB-UniRule"/>
</dbReference>
<proteinExistence type="inferred from homology"/>
<feature type="binding site" evidence="10 14">
    <location>
        <begin position="147"/>
        <end position="150"/>
    </location>
    <ligand>
        <name>substrate</name>
    </ligand>
</feature>
<comment type="cofactor">
    <cofactor evidence="4">
        <name>Zn(2+)</name>
        <dbReference type="ChEBI" id="CHEBI:29105"/>
    </cofactor>
</comment>